<sequence>MRIIHSTVRDNFPPMVEIICRKLGSFVNSGVESTLDFRNVLVPFSMVRTHVGSNSSNYISIDAFSLIGLRMIARIIENMRNPILSQELSEFTRSELSTVVCI</sequence>
<keyword evidence="2" id="KW-1185">Reference proteome</keyword>
<protein>
    <submittedName>
        <fullName evidence="1">Uncharacterized protein</fullName>
    </submittedName>
</protein>
<reference evidence="1" key="1">
    <citation type="submission" date="2022-03" db="EMBL/GenBank/DDBJ databases">
        <authorList>
            <person name="Martin H S."/>
        </authorList>
    </citation>
    <scope>NUCLEOTIDE SEQUENCE</scope>
</reference>
<dbReference type="Proteomes" id="UP000837857">
    <property type="component" value="Chromosome 21"/>
</dbReference>
<evidence type="ECO:0000313" key="2">
    <source>
        <dbReference type="Proteomes" id="UP000837857"/>
    </source>
</evidence>
<dbReference type="EMBL" id="OW152833">
    <property type="protein sequence ID" value="CAH2054645.1"/>
    <property type="molecule type" value="Genomic_DNA"/>
</dbReference>
<feature type="non-terminal residue" evidence="1">
    <location>
        <position position="102"/>
    </location>
</feature>
<proteinExistence type="predicted"/>
<name>A0ABN8IGG4_9NEOP</name>
<gene>
    <name evidence="1" type="ORF">IPOD504_LOCUS8719</name>
</gene>
<evidence type="ECO:0000313" key="1">
    <source>
        <dbReference type="EMBL" id="CAH2054645.1"/>
    </source>
</evidence>
<accession>A0ABN8IGG4</accession>
<organism evidence="1 2">
    <name type="scientific">Iphiclides podalirius</name>
    <name type="common">scarce swallowtail</name>
    <dbReference type="NCBI Taxonomy" id="110791"/>
    <lineage>
        <taxon>Eukaryota</taxon>
        <taxon>Metazoa</taxon>
        <taxon>Ecdysozoa</taxon>
        <taxon>Arthropoda</taxon>
        <taxon>Hexapoda</taxon>
        <taxon>Insecta</taxon>
        <taxon>Pterygota</taxon>
        <taxon>Neoptera</taxon>
        <taxon>Endopterygota</taxon>
        <taxon>Lepidoptera</taxon>
        <taxon>Glossata</taxon>
        <taxon>Ditrysia</taxon>
        <taxon>Papilionoidea</taxon>
        <taxon>Papilionidae</taxon>
        <taxon>Papilioninae</taxon>
        <taxon>Iphiclides</taxon>
    </lineage>
</organism>